<feature type="compositionally biased region" description="Low complexity" evidence="2">
    <location>
        <begin position="70"/>
        <end position="83"/>
    </location>
</feature>
<dbReference type="InterPro" id="IPR036890">
    <property type="entry name" value="HATPase_C_sf"/>
</dbReference>
<dbReference type="InterPro" id="IPR001932">
    <property type="entry name" value="PPM-type_phosphatase-like_dom"/>
</dbReference>
<dbReference type="SMART" id="SM00331">
    <property type="entry name" value="PP2C_SIG"/>
    <property type="match status" value="1"/>
</dbReference>
<dbReference type="Gene3D" id="3.30.565.10">
    <property type="entry name" value="Histidine kinase-like ATPase, C-terminal domain"/>
    <property type="match status" value="1"/>
</dbReference>
<feature type="region of interest" description="Disordered" evidence="2">
    <location>
        <begin position="355"/>
        <end position="379"/>
    </location>
</feature>
<dbReference type="AlphaFoldDB" id="A0A853A1C9"/>
<sequence length="544" mass="55873">MTTSEAGRSGRAGDVSGGDPAGRDASRPEASGGGRGVPRPRNRADAVHRPATPTAAVAGNPQRVRGGAGPAPRAGTAPDAGAETAHEADTTPDAEAAPDAHAEADAAGPDTAGAAELLRDVLLPAGTPGLVAVETAVAHRRAAAHGAVGGDWLDVIKLPGGRVGLVAGDVFGRGLRAAALMGQLRATVLSLAVLDMMPSLLLRHLDDVVHRLGSDSYATCLYAVYDPIAKECRVSSAGHQPPVLIRPGRSPESLPLPCGAPLGIGGVPFSTVTVPIPDGSLLALVTDPLSDVRVEYAAERAAAERAATERAAAVGGERAGVQDVPDAPGVPDKVEPTLLPDLLARLGEGLAVPPAAAGSWGGGPAGPAGGQAEPPPGLQPLCDATADALHAAEPADEVGVLLARLRGLPPSHVAGWQLALDPREVRRARSLTGGKLYDWGLEPFSATVELIVSELVTNAIRHAHRHHVELRLIRAGNLLVGEITDDNHDFPALVEWGGEREDGWGLRVVSRLATQWGSARGSTGKTVWFEVLLVPSEREEIEQP</sequence>
<evidence type="ECO:0000259" key="3">
    <source>
        <dbReference type="SMART" id="SM00331"/>
    </source>
</evidence>
<dbReference type="Pfam" id="PF13581">
    <property type="entry name" value="HATPase_c_2"/>
    <property type="match status" value="1"/>
</dbReference>
<gene>
    <name evidence="4" type="ORF">FHU37_005208</name>
</gene>
<dbReference type="Pfam" id="PF07228">
    <property type="entry name" value="SpoIIE"/>
    <property type="match status" value="1"/>
</dbReference>
<evidence type="ECO:0000256" key="1">
    <source>
        <dbReference type="ARBA" id="ARBA00022801"/>
    </source>
</evidence>
<feature type="compositionally biased region" description="Gly residues" evidence="2">
    <location>
        <begin position="359"/>
        <end position="369"/>
    </location>
</feature>
<dbReference type="SUPFAM" id="SSF55874">
    <property type="entry name" value="ATPase domain of HSP90 chaperone/DNA topoisomerase II/histidine kinase"/>
    <property type="match status" value="1"/>
</dbReference>
<dbReference type="InterPro" id="IPR036457">
    <property type="entry name" value="PPM-type-like_dom_sf"/>
</dbReference>
<protein>
    <recommendedName>
        <fullName evidence="3">PPM-type phosphatase domain-containing protein</fullName>
    </recommendedName>
</protein>
<dbReference type="InterPro" id="IPR003594">
    <property type="entry name" value="HATPase_dom"/>
</dbReference>
<dbReference type="PANTHER" id="PTHR43156">
    <property type="entry name" value="STAGE II SPORULATION PROTEIN E-RELATED"/>
    <property type="match status" value="1"/>
</dbReference>
<evidence type="ECO:0000313" key="4">
    <source>
        <dbReference type="EMBL" id="NYI08179.1"/>
    </source>
</evidence>
<feature type="region of interest" description="Disordered" evidence="2">
    <location>
        <begin position="1"/>
        <end position="109"/>
    </location>
</feature>
<dbReference type="GO" id="GO:0016791">
    <property type="term" value="F:phosphatase activity"/>
    <property type="evidence" value="ECO:0007669"/>
    <property type="project" value="TreeGrafter"/>
</dbReference>
<dbReference type="EMBL" id="JACBZD010000002">
    <property type="protein sequence ID" value="NYI08179.1"/>
    <property type="molecule type" value="Genomic_DNA"/>
</dbReference>
<dbReference type="CDD" id="cd16936">
    <property type="entry name" value="HATPase_RsbW-like"/>
    <property type="match status" value="1"/>
</dbReference>
<name>A0A853A1C9_9ACTN</name>
<dbReference type="PANTHER" id="PTHR43156:SF2">
    <property type="entry name" value="STAGE II SPORULATION PROTEIN E"/>
    <property type="match status" value="1"/>
</dbReference>
<reference evidence="4 5" key="1">
    <citation type="submission" date="2020-07" db="EMBL/GenBank/DDBJ databases">
        <title>Sequencing the genomes of 1000 actinobacteria strains.</title>
        <authorList>
            <person name="Klenk H.-P."/>
        </authorList>
    </citation>
    <scope>NUCLEOTIDE SEQUENCE [LARGE SCALE GENOMIC DNA]</scope>
    <source>
        <strain evidence="4 5">DSM 42178</strain>
    </source>
</reference>
<keyword evidence="1" id="KW-0378">Hydrolase</keyword>
<accession>A0A853A1C9</accession>
<evidence type="ECO:0000313" key="5">
    <source>
        <dbReference type="Proteomes" id="UP000567795"/>
    </source>
</evidence>
<evidence type="ECO:0000256" key="2">
    <source>
        <dbReference type="SAM" id="MobiDB-lite"/>
    </source>
</evidence>
<feature type="domain" description="PPM-type phosphatase" evidence="3">
    <location>
        <begin position="132"/>
        <end position="405"/>
    </location>
</feature>
<dbReference type="RefSeq" id="WP_179817037.1">
    <property type="nucleotide sequence ID" value="NZ_JACBZD010000002.1"/>
</dbReference>
<dbReference type="InterPro" id="IPR052016">
    <property type="entry name" value="Bact_Sigma-Reg"/>
</dbReference>
<comment type="caution">
    <text evidence="4">The sequence shown here is derived from an EMBL/GenBank/DDBJ whole genome shotgun (WGS) entry which is preliminary data.</text>
</comment>
<organism evidence="4 5">
    <name type="scientific">Allostreptomyces psammosilenae</name>
    <dbReference type="NCBI Taxonomy" id="1892865"/>
    <lineage>
        <taxon>Bacteria</taxon>
        <taxon>Bacillati</taxon>
        <taxon>Actinomycetota</taxon>
        <taxon>Actinomycetes</taxon>
        <taxon>Kitasatosporales</taxon>
        <taxon>Streptomycetaceae</taxon>
        <taxon>Allostreptomyces</taxon>
    </lineage>
</organism>
<proteinExistence type="predicted"/>
<dbReference type="Gene3D" id="3.60.40.10">
    <property type="entry name" value="PPM-type phosphatase domain"/>
    <property type="match status" value="1"/>
</dbReference>
<keyword evidence="5" id="KW-1185">Reference proteome</keyword>
<dbReference type="Proteomes" id="UP000567795">
    <property type="component" value="Unassembled WGS sequence"/>
</dbReference>